<keyword evidence="2" id="KW-1185">Reference proteome</keyword>
<protein>
    <submittedName>
        <fullName evidence="1">Uncharacterized protein</fullName>
    </submittedName>
</protein>
<organism evidence="1 2">
    <name type="scientific">Necator americanus</name>
    <name type="common">Human hookworm</name>
    <dbReference type="NCBI Taxonomy" id="51031"/>
    <lineage>
        <taxon>Eukaryota</taxon>
        <taxon>Metazoa</taxon>
        <taxon>Ecdysozoa</taxon>
        <taxon>Nematoda</taxon>
        <taxon>Chromadorea</taxon>
        <taxon>Rhabditida</taxon>
        <taxon>Rhabditina</taxon>
        <taxon>Rhabditomorpha</taxon>
        <taxon>Strongyloidea</taxon>
        <taxon>Ancylostomatidae</taxon>
        <taxon>Bunostominae</taxon>
        <taxon>Necator</taxon>
    </lineage>
</organism>
<dbReference type="InterPro" id="IPR036691">
    <property type="entry name" value="Endo/exonu/phosph_ase_sf"/>
</dbReference>
<accession>A0ABR1BRT3</accession>
<gene>
    <name evidence="1" type="primary">Necator_chrI.g2394</name>
    <name evidence="1" type="ORF">RB195_006267</name>
</gene>
<dbReference type="Gene3D" id="3.60.10.10">
    <property type="entry name" value="Endonuclease/exonuclease/phosphatase"/>
    <property type="match status" value="1"/>
</dbReference>
<name>A0ABR1BRT3_NECAM</name>
<dbReference type="EMBL" id="JAVFWL010000001">
    <property type="protein sequence ID" value="KAK6729118.1"/>
    <property type="molecule type" value="Genomic_DNA"/>
</dbReference>
<reference evidence="1 2" key="1">
    <citation type="submission" date="2023-08" db="EMBL/GenBank/DDBJ databases">
        <title>A Necator americanus chromosomal reference genome.</title>
        <authorList>
            <person name="Ilik V."/>
            <person name="Petrzelkova K.J."/>
            <person name="Pardy F."/>
            <person name="Fuh T."/>
            <person name="Niatou-Singa F.S."/>
            <person name="Gouil Q."/>
            <person name="Baker L."/>
            <person name="Ritchie M.E."/>
            <person name="Jex A.R."/>
            <person name="Gazzola D."/>
            <person name="Li H."/>
            <person name="Toshio Fujiwara R."/>
            <person name="Zhan B."/>
            <person name="Aroian R.V."/>
            <person name="Pafco B."/>
            <person name="Schwarz E.M."/>
        </authorList>
    </citation>
    <scope>NUCLEOTIDE SEQUENCE [LARGE SCALE GENOMIC DNA]</scope>
    <source>
        <strain evidence="1 2">Aroian</strain>
        <tissue evidence="1">Whole animal</tissue>
    </source>
</reference>
<dbReference type="Proteomes" id="UP001303046">
    <property type="component" value="Unassembled WGS sequence"/>
</dbReference>
<sequence>MFLRYRHNLKALFEVFSGTVYRLIVAVGRRPVAKAKVAVAGLLSLGKSLFATPGYSLPQYPAHWALPSQTSDGMATDCVLTTREQCPQTPTCMPFSDYQISRDCSAGDQILSPRLAILRLRPLRQRHISIINCYSPTLAADESELDEELEKLIRNENSFYKFVAGEVNAKLGKSIDGECRIGRFGLRDWNENGNRLARLLSAARLFYGNSLFMKKDHRRLGPNASRIERLVANTSSRKALQEDLSKYEQKKILEAAQRRTSLRKEVPQGSPRI</sequence>
<comment type="caution">
    <text evidence="1">The sequence shown here is derived from an EMBL/GenBank/DDBJ whole genome shotgun (WGS) entry which is preliminary data.</text>
</comment>
<evidence type="ECO:0000313" key="2">
    <source>
        <dbReference type="Proteomes" id="UP001303046"/>
    </source>
</evidence>
<evidence type="ECO:0000313" key="1">
    <source>
        <dbReference type="EMBL" id="KAK6729118.1"/>
    </source>
</evidence>
<proteinExistence type="predicted"/>